<evidence type="ECO:0000313" key="2">
    <source>
        <dbReference type="EMBL" id="NLK33165.1"/>
    </source>
</evidence>
<accession>A0A660HPH3</accession>
<keyword evidence="3" id="KW-1185">Reference proteome</keyword>
<reference evidence="1" key="2">
    <citation type="submission" date="2018-10" db="EMBL/GenBank/DDBJ databases">
        <authorList>
            <person name="Fischer M.A."/>
            <person name="Kern T."/>
            <person name="Deppenmeier U."/>
            <person name="Schmitz R.A."/>
            <person name="Rother M."/>
        </authorList>
    </citation>
    <scope>NUCLEOTIDE SEQUENCE</scope>
    <source>
        <strain evidence="1">E03.2</strain>
    </source>
</reference>
<evidence type="ECO:0000313" key="3">
    <source>
        <dbReference type="Proteomes" id="UP000053087"/>
    </source>
</evidence>
<dbReference type="OrthoDB" id="134837at2157"/>
<name>A0A660HPH3_9EURY</name>
<dbReference type="RefSeq" id="WP_054297790.1">
    <property type="nucleotide sequence ID" value="NZ_CP032683.1"/>
</dbReference>
<organism evidence="1 3">
    <name type="scientific">Methanosarcina flavescens</name>
    <dbReference type="NCBI Taxonomy" id="1715806"/>
    <lineage>
        <taxon>Archaea</taxon>
        <taxon>Methanobacteriati</taxon>
        <taxon>Methanobacteriota</taxon>
        <taxon>Stenosarchaea group</taxon>
        <taxon>Methanomicrobia</taxon>
        <taxon>Methanosarcinales</taxon>
        <taxon>Methanosarcinaceae</taxon>
        <taxon>Methanosarcina</taxon>
    </lineage>
</organism>
<proteinExistence type="predicted"/>
<sequence>MSDPNTAVRTQLTRQVAHWTAAAMRLQDLDDLASPSAWNSLERYLGLSIRQHLTMVVEKLKREAILLQTSLDSAFSIADLSTVRRQLLTFRRRYLRVEATLDFYADAISTRTSTKMAGLLRACDTLAHRSMAQILDQLGKPTPIALTYIDKGLGASILKAGLRLWDETSLNPVAAIKITRHNLHRPTALIHEAGHQVAHIVGWSEELSKALTAGLTDTPAGVAEAWGSWASEIAADAFSFVHTGYASVASLYDVVDGGESVVFRHPPGDPHPVGYLRVLLGVEMCRQFYGAGPWDDLALAWTQQYPLQRASGTSGQLLRESVPLLPSIVNITLRKPMRSFGGRPLVALINPERVKPETLLALEQQLGAALYTSMHWIWTEALRLLALTGLRKATSVDRTTETIKLQEQWMLRLGGALQAA</sequence>
<dbReference type="EMBL" id="JAAYQL010000060">
    <property type="protein sequence ID" value="NLK33165.1"/>
    <property type="molecule type" value="Genomic_DNA"/>
</dbReference>
<protein>
    <submittedName>
        <fullName evidence="1">Uncharacterized protein</fullName>
    </submittedName>
</protein>
<dbReference type="GeneID" id="53686924"/>
<dbReference type="KEGG" id="mfz:AOB57_002325"/>
<dbReference type="AlphaFoldDB" id="A0A660HPH3"/>
<dbReference type="Proteomes" id="UP000585579">
    <property type="component" value="Unassembled WGS sequence"/>
</dbReference>
<evidence type="ECO:0000313" key="4">
    <source>
        <dbReference type="Proteomes" id="UP000585579"/>
    </source>
</evidence>
<evidence type="ECO:0000313" key="1">
    <source>
        <dbReference type="EMBL" id="AYK14181.1"/>
    </source>
</evidence>
<dbReference type="Proteomes" id="UP000053087">
    <property type="component" value="Chromosome"/>
</dbReference>
<gene>
    <name evidence="1" type="ORF">AOB57_002325</name>
    <name evidence="2" type="ORF">GX302_10165</name>
</gene>
<dbReference type="EMBL" id="CP032683">
    <property type="protein sequence ID" value="AYK14181.1"/>
    <property type="molecule type" value="Genomic_DNA"/>
</dbReference>
<reference evidence="2 4" key="3">
    <citation type="journal article" date="2020" name="Biotechnol. Biofuels">
        <title>New insights from the biogas microbiome by comprehensive genome-resolved metagenomics of nearly 1600 species originating from multiple anaerobic digesters.</title>
        <authorList>
            <person name="Campanaro S."/>
            <person name="Treu L."/>
            <person name="Rodriguez-R L.M."/>
            <person name="Kovalovszki A."/>
            <person name="Ziels R.M."/>
            <person name="Maus I."/>
            <person name="Zhu X."/>
            <person name="Kougias P.G."/>
            <person name="Basile A."/>
            <person name="Luo G."/>
            <person name="Schluter A."/>
            <person name="Konstantinidis K.T."/>
            <person name="Angelidaki I."/>
        </authorList>
    </citation>
    <scope>NUCLEOTIDE SEQUENCE [LARGE SCALE GENOMIC DNA]</scope>
    <source>
        <strain evidence="2">AS22ysBPME_46</strain>
    </source>
</reference>
<reference evidence="1 3" key="1">
    <citation type="journal article" date="2016" name="Int. J. Syst. Evol. Microbiol.">
        <title>Methanosarcina flavescens sp. nov., a methanogenic archaeon isolated from a full-scale anaerobic digester.</title>
        <authorList>
            <person name="Kern T."/>
            <person name="Fischer M.A."/>
            <person name="Deppenmeier U."/>
            <person name="Schmitz R.A."/>
            <person name="Rother M."/>
        </authorList>
    </citation>
    <scope>NUCLEOTIDE SEQUENCE [LARGE SCALE GENOMIC DNA]</scope>
    <source>
        <strain evidence="1 3">E03.2</strain>
    </source>
</reference>